<keyword evidence="5" id="KW-1185">Reference proteome</keyword>
<feature type="region of interest" description="Disordered" evidence="1">
    <location>
        <begin position="45"/>
        <end position="173"/>
    </location>
</feature>
<sequence length="259" mass="28652">MPKYNSRLDKRAKKKSNVVLNSLIGVVLLLIAIVGATIFLGNDNEPAAGDNAESPSNEVADSSSSNEEEETEEPAADTSTDENEEAEDEESSNENGSETGTDSEDADEDKPVADGEALAEDEDKDKKEEKEKENKKEEKESSDDKKKIVKESDAPNVKKEIVNPAWKPIGTQQTGEHVAKYEEDSADWQEKVQALSYATGLPEDNMTVWWLERNGGPDKAIGTVAPKDQSTTYRVYLQWVDGKGWKPVKMEELIENDKD</sequence>
<keyword evidence="2" id="KW-0812">Transmembrane</keyword>
<accession>A0A3A1R5G7</accession>
<feature type="transmembrane region" description="Helical" evidence="2">
    <location>
        <begin position="20"/>
        <end position="41"/>
    </location>
</feature>
<dbReference type="Pfam" id="PF07423">
    <property type="entry name" value="DUF1510"/>
    <property type="match status" value="1"/>
</dbReference>
<feature type="compositionally biased region" description="Basic and acidic residues" evidence="1">
    <location>
        <begin position="124"/>
        <end position="161"/>
    </location>
</feature>
<dbReference type="RefSeq" id="WP_119545508.1">
    <property type="nucleotide sequence ID" value="NZ_QXIR01000003.1"/>
</dbReference>
<reference evidence="4 5" key="1">
    <citation type="submission" date="2018-09" db="EMBL/GenBank/DDBJ databases">
        <title>Bacillus saliacetes sp. nov., isolated from Thai shrimp paste (Ka-pi).</title>
        <authorList>
            <person name="Daroonpunt R."/>
            <person name="Tanasupawat S."/>
            <person name="Yiamsombut S."/>
        </authorList>
    </citation>
    <scope>NUCLEOTIDE SEQUENCE [LARGE SCALE GENOMIC DNA]</scope>
    <source>
        <strain evidence="4 5">SKP7-4</strain>
    </source>
</reference>
<dbReference type="OrthoDB" id="2168558at2"/>
<feature type="compositionally biased region" description="Low complexity" evidence="1">
    <location>
        <begin position="53"/>
        <end position="65"/>
    </location>
</feature>
<gene>
    <name evidence="4" type="ORF">D3H55_03380</name>
</gene>
<dbReference type="EMBL" id="QXIR01000003">
    <property type="protein sequence ID" value="RIW37627.1"/>
    <property type="molecule type" value="Genomic_DNA"/>
</dbReference>
<comment type="caution">
    <text evidence="4">The sequence shown here is derived from an EMBL/GenBank/DDBJ whole genome shotgun (WGS) entry which is preliminary data.</text>
</comment>
<feature type="compositionally biased region" description="Acidic residues" evidence="1">
    <location>
        <begin position="66"/>
        <end position="92"/>
    </location>
</feature>
<dbReference type="AlphaFoldDB" id="A0A3A1R5G7"/>
<organism evidence="4 5">
    <name type="scientific">Bacillus salacetis</name>
    <dbReference type="NCBI Taxonomy" id="2315464"/>
    <lineage>
        <taxon>Bacteria</taxon>
        <taxon>Bacillati</taxon>
        <taxon>Bacillota</taxon>
        <taxon>Bacilli</taxon>
        <taxon>Bacillales</taxon>
        <taxon>Bacillaceae</taxon>
        <taxon>Bacillus</taxon>
    </lineage>
</organism>
<evidence type="ECO:0000256" key="1">
    <source>
        <dbReference type="SAM" id="MobiDB-lite"/>
    </source>
</evidence>
<evidence type="ECO:0000313" key="5">
    <source>
        <dbReference type="Proteomes" id="UP000265801"/>
    </source>
</evidence>
<dbReference type="Proteomes" id="UP000265801">
    <property type="component" value="Unassembled WGS sequence"/>
</dbReference>
<name>A0A3A1R5G7_9BACI</name>
<evidence type="ECO:0000259" key="3">
    <source>
        <dbReference type="Pfam" id="PF07423"/>
    </source>
</evidence>
<keyword evidence="2" id="KW-0472">Membrane</keyword>
<proteinExistence type="predicted"/>
<keyword evidence="2" id="KW-1133">Transmembrane helix</keyword>
<evidence type="ECO:0000256" key="2">
    <source>
        <dbReference type="SAM" id="Phobius"/>
    </source>
</evidence>
<feature type="domain" description="DUF1510" evidence="3">
    <location>
        <begin position="161"/>
        <end position="253"/>
    </location>
</feature>
<dbReference type="InterPro" id="IPR009988">
    <property type="entry name" value="DUF1510"/>
</dbReference>
<evidence type="ECO:0000313" key="4">
    <source>
        <dbReference type="EMBL" id="RIW37627.1"/>
    </source>
</evidence>
<protein>
    <submittedName>
        <fullName evidence="4">DUF1510 family protein</fullName>
    </submittedName>
</protein>